<evidence type="ECO:0000313" key="1">
    <source>
        <dbReference type="EMBL" id="KGD72364.1"/>
    </source>
</evidence>
<dbReference type="AlphaFoldDB" id="A0A095T735"/>
<dbReference type="eggNOG" id="ENOG5034749">
    <property type="taxonomic scope" value="Bacteria"/>
</dbReference>
<evidence type="ECO:0000313" key="2">
    <source>
        <dbReference type="Proteomes" id="UP000029577"/>
    </source>
</evidence>
<dbReference type="RefSeq" id="WP_038021901.1">
    <property type="nucleotide sequence ID" value="NZ_JPKR02000003.1"/>
</dbReference>
<dbReference type="Proteomes" id="UP000029577">
    <property type="component" value="Unassembled WGS sequence"/>
</dbReference>
<reference evidence="1" key="1">
    <citation type="submission" date="2014-12" db="EMBL/GenBank/DDBJ databases">
        <title>The draft genome of the Tatumella morbirosei type strain, LMG23360T isolated from pineapple rot.</title>
        <authorList>
            <person name="Smits T.H."/>
            <person name="Palmer M."/>
            <person name="Venter S.N."/>
            <person name="Duffy B."/>
            <person name="Steenkamp E.T."/>
            <person name="Chan W.Y."/>
            <person name="Coutinho T.A."/>
            <person name="Coetzee M.P."/>
            <person name="De Maayer P."/>
        </authorList>
    </citation>
    <scope>NUCLEOTIDE SEQUENCE [LARGE SCALE GENOMIC DNA]</scope>
    <source>
        <strain evidence="1">LMG 23360</strain>
    </source>
</reference>
<protein>
    <submittedName>
        <fullName evidence="1">Uncharacterized protein</fullName>
    </submittedName>
</protein>
<name>A0A095T735_9GAMM</name>
<dbReference type="STRING" id="642227.HA49_16645"/>
<dbReference type="OrthoDB" id="6555652at2"/>
<dbReference type="EMBL" id="JPKR02000003">
    <property type="protein sequence ID" value="KGD72364.1"/>
    <property type="molecule type" value="Genomic_DNA"/>
</dbReference>
<comment type="caution">
    <text evidence="1">The sequence shown here is derived from an EMBL/GenBank/DDBJ whole genome shotgun (WGS) entry which is preliminary data.</text>
</comment>
<accession>A0A095T735</accession>
<organism evidence="1 2">
    <name type="scientific">Tatumella morbirosei</name>
    <dbReference type="NCBI Taxonomy" id="642227"/>
    <lineage>
        <taxon>Bacteria</taxon>
        <taxon>Pseudomonadati</taxon>
        <taxon>Pseudomonadota</taxon>
        <taxon>Gammaproteobacteria</taxon>
        <taxon>Enterobacterales</taxon>
        <taxon>Erwiniaceae</taxon>
        <taxon>Tatumella</taxon>
    </lineage>
</organism>
<proteinExistence type="predicted"/>
<gene>
    <name evidence="1" type="ORF">HA49_16645</name>
</gene>
<keyword evidence="2" id="KW-1185">Reference proteome</keyword>
<sequence>MAIKSLHYSQFADLRIEGVGIHASFSVKLTVYDENIPAGKQLSVSATGATNAARAAGNGNVLFWCKVRDLLSYREYSLQRQSGEYVATGNNDIFIGTTRFLINSNTIQSPKIEITAGYIYESGYTGSAVPIPSSLRKTILLTPFSRG</sequence>